<reference evidence="2 3" key="1">
    <citation type="submission" date="2016-07" db="EMBL/GenBank/DDBJ databases">
        <title>Pervasive Adenine N6-methylation of Active Genes in Fungi.</title>
        <authorList>
            <consortium name="DOE Joint Genome Institute"/>
            <person name="Mondo S.J."/>
            <person name="Dannebaum R.O."/>
            <person name="Kuo R.C."/>
            <person name="Labutti K."/>
            <person name="Haridas S."/>
            <person name="Kuo A."/>
            <person name="Salamov A."/>
            <person name="Ahrendt S.R."/>
            <person name="Lipzen A."/>
            <person name="Sullivan W."/>
            <person name="Andreopoulos W.B."/>
            <person name="Clum A."/>
            <person name="Lindquist E."/>
            <person name="Daum C."/>
            <person name="Ramamoorthy G.K."/>
            <person name="Gryganskyi A."/>
            <person name="Culley D."/>
            <person name="Magnuson J.K."/>
            <person name="James T.Y."/>
            <person name="O'Malley M.A."/>
            <person name="Stajich J.E."/>
            <person name="Spatafora J.W."/>
            <person name="Visel A."/>
            <person name="Grigoriev I.V."/>
        </authorList>
    </citation>
    <scope>NUCLEOTIDE SEQUENCE [LARGE SCALE GENOMIC DNA]</scope>
    <source>
        <strain evidence="2 3">NRRL 1336</strain>
    </source>
</reference>
<evidence type="ECO:0000256" key="1">
    <source>
        <dbReference type="SAM" id="MobiDB-lite"/>
    </source>
</evidence>
<sequence length="133" mass="15231">MPGNHPRKPSDRRDSFKHQQQGQTQHHQQLMNKKNTQGRHKDTHFSGPKRQAHISLNSFNNSEVTAFLNKRYSDTLMAFHNSKLDDSIRPVKYENQEKAWGNKGLGSSSTWGQKAGTMANGQDFLLELVNRSK</sequence>
<dbReference type="STRING" id="90262.A0A1X2IRZ7"/>
<accession>A0A1X2IRZ7</accession>
<dbReference type="AlphaFoldDB" id="A0A1X2IRZ7"/>
<feature type="compositionally biased region" description="Basic and acidic residues" evidence="1">
    <location>
        <begin position="8"/>
        <end position="17"/>
    </location>
</feature>
<feature type="region of interest" description="Disordered" evidence="1">
    <location>
        <begin position="1"/>
        <end position="57"/>
    </location>
</feature>
<proteinExistence type="predicted"/>
<comment type="caution">
    <text evidence="2">The sequence shown here is derived from an EMBL/GenBank/DDBJ whole genome shotgun (WGS) entry which is preliminary data.</text>
</comment>
<dbReference type="OrthoDB" id="5598843at2759"/>
<feature type="compositionally biased region" description="Low complexity" evidence="1">
    <location>
        <begin position="18"/>
        <end position="29"/>
    </location>
</feature>
<evidence type="ECO:0000313" key="3">
    <source>
        <dbReference type="Proteomes" id="UP000193560"/>
    </source>
</evidence>
<evidence type="ECO:0000313" key="2">
    <source>
        <dbReference type="EMBL" id="ORZ21310.1"/>
    </source>
</evidence>
<protein>
    <submittedName>
        <fullName evidence="2">Uncharacterized protein</fullName>
    </submittedName>
</protein>
<organism evidence="2 3">
    <name type="scientific">Absidia repens</name>
    <dbReference type="NCBI Taxonomy" id="90262"/>
    <lineage>
        <taxon>Eukaryota</taxon>
        <taxon>Fungi</taxon>
        <taxon>Fungi incertae sedis</taxon>
        <taxon>Mucoromycota</taxon>
        <taxon>Mucoromycotina</taxon>
        <taxon>Mucoromycetes</taxon>
        <taxon>Mucorales</taxon>
        <taxon>Cunninghamellaceae</taxon>
        <taxon>Absidia</taxon>
    </lineage>
</organism>
<dbReference type="EMBL" id="MCGE01000005">
    <property type="protein sequence ID" value="ORZ21310.1"/>
    <property type="molecule type" value="Genomic_DNA"/>
</dbReference>
<name>A0A1X2IRZ7_9FUNG</name>
<keyword evidence="3" id="KW-1185">Reference proteome</keyword>
<dbReference type="Proteomes" id="UP000193560">
    <property type="component" value="Unassembled WGS sequence"/>
</dbReference>
<gene>
    <name evidence="2" type="ORF">BCR42DRAFT_448169</name>
</gene>